<accession>G3IK33</accession>
<gene>
    <name evidence="2" type="ORF">I79_024226</name>
</gene>
<reference evidence="3" key="1">
    <citation type="journal article" date="2011" name="Nat. Biotechnol.">
        <title>The genomic sequence of the Chinese hamster ovary (CHO)-K1 cell line.</title>
        <authorList>
            <person name="Xu X."/>
            <person name="Nagarajan H."/>
            <person name="Lewis N.E."/>
            <person name="Pan S."/>
            <person name="Cai Z."/>
            <person name="Liu X."/>
            <person name="Chen W."/>
            <person name="Xie M."/>
            <person name="Wang W."/>
            <person name="Hammond S."/>
            <person name="Andersen M.R."/>
            <person name="Neff N."/>
            <person name="Passarelli B."/>
            <person name="Koh W."/>
            <person name="Fan H.C."/>
            <person name="Wang J."/>
            <person name="Gui Y."/>
            <person name="Lee K.H."/>
            <person name="Betenbaugh M.J."/>
            <person name="Quake S.R."/>
            <person name="Famili I."/>
            <person name="Palsson B.O."/>
            <person name="Wang J."/>
        </authorList>
    </citation>
    <scope>NUCLEOTIDE SEQUENCE [LARGE SCALE GENOMIC DNA]</scope>
    <source>
        <strain evidence="3">CHO K1 cell line</strain>
    </source>
</reference>
<protein>
    <submittedName>
        <fullName evidence="2">Interleukin-10 receptor alpha chain</fullName>
    </submittedName>
</protein>
<proteinExistence type="predicted"/>
<evidence type="ECO:0000259" key="1">
    <source>
        <dbReference type="Pfam" id="PF01108"/>
    </source>
</evidence>
<name>G3IK33_CRIGR</name>
<keyword evidence="2" id="KW-0675">Receptor</keyword>
<dbReference type="InParanoid" id="G3IK33"/>
<evidence type="ECO:0000313" key="2">
    <source>
        <dbReference type="EMBL" id="EGV99417.1"/>
    </source>
</evidence>
<dbReference type="InterPro" id="IPR013783">
    <property type="entry name" value="Ig-like_fold"/>
</dbReference>
<dbReference type="InterPro" id="IPR003961">
    <property type="entry name" value="FN3_dom"/>
</dbReference>
<feature type="domain" description="Fibronectin type-III" evidence="1">
    <location>
        <begin position="46"/>
        <end position="96"/>
    </location>
</feature>
<dbReference type="InterPro" id="IPR036116">
    <property type="entry name" value="FN3_sf"/>
</dbReference>
<organism evidence="2 3">
    <name type="scientific">Cricetulus griseus</name>
    <name type="common">Chinese hamster</name>
    <name type="synonym">Cricetulus barabensis griseus</name>
    <dbReference type="NCBI Taxonomy" id="10029"/>
    <lineage>
        <taxon>Eukaryota</taxon>
        <taxon>Metazoa</taxon>
        <taxon>Chordata</taxon>
        <taxon>Craniata</taxon>
        <taxon>Vertebrata</taxon>
        <taxon>Euteleostomi</taxon>
        <taxon>Mammalia</taxon>
        <taxon>Eutheria</taxon>
        <taxon>Euarchontoglires</taxon>
        <taxon>Glires</taxon>
        <taxon>Rodentia</taxon>
        <taxon>Myomorpha</taxon>
        <taxon>Muroidea</taxon>
        <taxon>Cricetidae</taxon>
        <taxon>Cricetinae</taxon>
        <taxon>Cricetulus</taxon>
    </lineage>
</organism>
<dbReference type="Gene3D" id="2.60.40.10">
    <property type="entry name" value="Immunoglobulins"/>
    <property type="match status" value="2"/>
</dbReference>
<dbReference type="Pfam" id="PF01108">
    <property type="entry name" value="Tissue_fac"/>
    <property type="match status" value="1"/>
</dbReference>
<dbReference type="Proteomes" id="UP000001075">
    <property type="component" value="Unassembled WGS sequence"/>
</dbReference>
<dbReference type="AlphaFoldDB" id="G3IK33"/>
<dbReference type="SUPFAM" id="SSF49265">
    <property type="entry name" value="Fibronectin type III"/>
    <property type="match status" value="2"/>
</dbReference>
<evidence type="ECO:0000313" key="3">
    <source>
        <dbReference type="Proteomes" id="UP000001075"/>
    </source>
</evidence>
<sequence length="164" mass="19046">MLPTHRGRRRKGRLLRTMPLCAQDAVAFAPAPSRSRQPEPGFPRTRYGSTIWKDIHSCRKAQVLSCDVTKFTLDLYRSRGYRARVRAVDHNQYSNWTTTETRFTVDEVILTVGSVTLEVINGYVFGTIHPPRPQIVPAGDEYEQIFQNFRKYKISIRKFQEEKV</sequence>
<dbReference type="EMBL" id="JH003479">
    <property type="protein sequence ID" value="EGV99417.1"/>
    <property type="molecule type" value="Genomic_DNA"/>
</dbReference>
<dbReference type="STRING" id="10029.G3IK33"/>